<evidence type="ECO:0000313" key="1">
    <source>
        <dbReference type="EMBL" id="OXG21794.1"/>
    </source>
</evidence>
<dbReference type="EMBL" id="AMKT01000041">
    <property type="protein sequence ID" value="OXG21794.1"/>
    <property type="molecule type" value="Genomic_DNA"/>
</dbReference>
<name>A0A854QKK4_CRYNE</name>
<accession>A0A854QKK4</accession>
<proteinExistence type="predicted"/>
<organism evidence="1 2">
    <name type="scientific">Cryptococcus neoformans Tu259-1</name>
    <dbReference type="NCBI Taxonomy" id="1230072"/>
    <lineage>
        <taxon>Eukaryota</taxon>
        <taxon>Fungi</taxon>
        <taxon>Dikarya</taxon>
        <taxon>Basidiomycota</taxon>
        <taxon>Agaricomycotina</taxon>
        <taxon>Tremellomycetes</taxon>
        <taxon>Tremellales</taxon>
        <taxon>Cryptococcaceae</taxon>
        <taxon>Cryptococcus</taxon>
        <taxon>Cryptococcus neoformans species complex</taxon>
    </lineage>
</organism>
<dbReference type="AlphaFoldDB" id="A0A854QKK4"/>
<evidence type="ECO:0000313" key="2">
    <source>
        <dbReference type="Proteomes" id="UP000199727"/>
    </source>
</evidence>
<gene>
    <name evidence="1" type="ORF">C361_03219</name>
</gene>
<sequence length="137" mass="15730">MRRTSKQKEAVKTVRLLQSEMRRSEDQRTGRFITLLLCLERALFYYRRQSSSCSPRTTTTTMMDDASLQILPGTGPDFLEMFPITTMLQYMKREVMGVMHKNGGKNEGKIRCWGHRHVMSSIIIKATAAAIVLVVTR</sequence>
<dbReference type="Proteomes" id="UP000199727">
    <property type="component" value="Unassembled WGS sequence"/>
</dbReference>
<protein>
    <submittedName>
        <fullName evidence="1">Uncharacterized protein</fullName>
    </submittedName>
</protein>
<reference evidence="1 2" key="1">
    <citation type="submission" date="2017-06" db="EMBL/GenBank/DDBJ databases">
        <title>Global population genomics of the pathogenic fungus Cryptococcus neoformans var. grubii.</title>
        <authorList>
            <person name="Cuomo C."/>
            <person name="Litvintseva A."/>
            <person name="Chen Y."/>
            <person name="Young S."/>
            <person name="Zeng Q."/>
            <person name="Chapman S."/>
            <person name="Gujja S."/>
            <person name="Saif S."/>
            <person name="Birren B."/>
        </authorList>
    </citation>
    <scope>NUCLEOTIDE SEQUENCE [LARGE SCALE GENOMIC DNA]</scope>
    <source>
        <strain evidence="1 2">Tu259-1</strain>
    </source>
</reference>
<comment type="caution">
    <text evidence="1">The sequence shown here is derived from an EMBL/GenBank/DDBJ whole genome shotgun (WGS) entry which is preliminary data.</text>
</comment>